<evidence type="ECO:0000313" key="4">
    <source>
        <dbReference type="Proteomes" id="UP000176329"/>
    </source>
</evidence>
<dbReference type="Pfam" id="PF17773">
    <property type="entry name" value="UPF0176_N"/>
    <property type="match status" value="1"/>
</dbReference>
<dbReference type="EC" id="1.14.-.-" evidence="1"/>
<dbReference type="NCBIfam" id="NF001135">
    <property type="entry name" value="PRK00142.1-3"/>
    <property type="match status" value="1"/>
</dbReference>
<organism evidence="3 4">
    <name type="scientific">Candidatus Magasanikbacteria bacterium RIFCSPHIGHO2_01_FULL_50_8</name>
    <dbReference type="NCBI Taxonomy" id="1798674"/>
    <lineage>
        <taxon>Bacteria</taxon>
        <taxon>Candidatus Magasanikiibacteriota</taxon>
    </lineage>
</organism>
<dbReference type="PANTHER" id="PTHR43268:SF3">
    <property type="entry name" value="RHODANESE-LIKE DOMAIN-CONTAINING PROTEIN 7-RELATED"/>
    <property type="match status" value="1"/>
</dbReference>
<proteinExistence type="inferred from homology"/>
<sequence length="295" mass="33084">MSDFQVLLYYKYVSIDEPHQLAELQRTICNHLGLTGRILIAEEGINGTVEGTITSTEAYARELLSDSRFSDIHIKRSAGTGHAFNKLKIKVRPEIVGTHFPAAVNPSEQTSPHISAEALHELIRSDQKIHIIDMRNDYEFKIGCFKNSISPTLKNSRDLTAVVQQLQHLKNEKIVTVCTGGVRCEKMSAYLLHEGFTDVSQLHGGIVTYMEKYPNQDFKGKLYVFDNRISIGFETDSPEHEIITQCEHCGAKSDNYVNCSDTACHRQQIICEACVHGGNTVCVHGCEIKQKAHNH</sequence>
<dbReference type="Gene3D" id="3.30.70.100">
    <property type="match status" value="1"/>
</dbReference>
<dbReference type="HAMAP" id="MF_00469">
    <property type="entry name" value="TrhO"/>
    <property type="match status" value="1"/>
</dbReference>
<comment type="similarity">
    <text evidence="1">Belongs to the TrhO family.</text>
</comment>
<evidence type="ECO:0000256" key="1">
    <source>
        <dbReference type="HAMAP-Rule" id="MF_00469"/>
    </source>
</evidence>
<dbReference type="GO" id="GO:0006400">
    <property type="term" value="P:tRNA modification"/>
    <property type="evidence" value="ECO:0007669"/>
    <property type="project" value="UniProtKB-UniRule"/>
</dbReference>
<dbReference type="Gene3D" id="3.40.250.10">
    <property type="entry name" value="Rhodanese-like domain"/>
    <property type="match status" value="1"/>
</dbReference>
<dbReference type="EMBL" id="MFPV01000059">
    <property type="protein sequence ID" value="OGH60468.1"/>
    <property type="molecule type" value="Genomic_DNA"/>
</dbReference>
<dbReference type="Pfam" id="PF00581">
    <property type="entry name" value="Rhodanese"/>
    <property type="match status" value="1"/>
</dbReference>
<dbReference type="PANTHER" id="PTHR43268">
    <property type="entry name" value="THIOSULFATE SULFURTRANSFERASE/RHODANESE-LIKE DOMAIN-CONTAINING PROTEIN 2"/>
    <property type="match status" value="1"/>
</dbReference>
<keyword evidence="1" id="KW-0819">tRNA processing</keyword>
<dbReference type="SMART" id="SM00450">
    <property type="entry name" value="RHOD"/>
    <property type="match status" value="1"/>
</dbReference>
<dbReference type="InterPro" id="IPR022111">
    <property type="entry name" value="Rhodanese_C"/>
</dbReference>
<dbReference type="InterPro" id="IPR020936">
    <property type="entry name" value="TrhO"/>
</dbReference>
<dbReference type="SUPFAM" id="SSF52821">
    <property type="entry name" value="Rhodanese/Cell cycle control phosphatase"/>
    <property type="match status" value="1"/>
</dbReference>
<gene>
    <name evidence="1" type="primary">trhO</name>
    <name evidence="3" type="ORF">A2848_03285</name>
</gene>
<evidence type="ECO:0000259" key="2">
    <source>
        <dbReference type="PROSITE" id="PS50206"/>
    </source>
</evidence>
<dbReference type="InterPro" id="IPR001763">
    <property type="entry name" value="Rhodanese-like_dom"/>
</dbReference>
<feature type="domain" description="Rhodanese" evidence="2">
    <location>
        <begin position="125"/>
        <end position="218"/>
    </location>
</feature>
<protein>
    <recommendedName>
        <fullName evidence="1">tRNA uridine(34) hydroxylase</fullName>
        <ecNumber evidence="1">1.14.-.-</ecNumber>
    </recommendedName>
    <alternativeName>
        <fullName evidence="1">tRNA hydroxylation protein O</fullName>
    </alternativeName>
</protein>
<name>A0A1F6LM54_9BACT</name>
<comment type="function">
    <text evidence="1">Catalyzes oxygen-dependent 5-hydroxyuridine (ho5U) modification at position 34 in tRNAs.</text>
</comment>
<dbReference type="InterPro" id="IPR040503">
    <property type="entry name" value="TRHO_N"/>
</dbReference>
<dbReference type="Pfam" id="PF12368">
    <property type="entry name" value="Rhodanese_C"/>
    <property type="match status" value="1"/>
</dbReference>
<dbReference type="AlphaFoldDB" id="A0A1F6LM54"/>
<dbReference type="Proteomes" id="UP000176329">
    <property type="component" value="Unassembled WGS sequence"/>
</dbReference>
<comment type="catalytic activity">
    <reaction evidence="1">
        <text>uridine(34) in tRNA + AH2 + O2 = 5-hydroxyuridine(34) in tRNA + A + H2O</text>
        <dbReference type="Rhea" id="RHEA:64224"/>
        <dbReference type="Rhea" id="RHEA-COMP:11727"/>
        <dbReference type="Rhea" id="RHEA-COMP:13381"/>
        <dbReference type="ChEBI" id="CHEBI:13193"/>
        <dbReference type="ChEBI" id="CHEBI:15377"/>
        <dbReference type="ChEBI" id="CHEBI:15379"/>
        <dbReference type="ChEBI" id="CHEBI:17499"/>
        <dbReference type="ChEBI" id="CHEBI:65315"/>
        <dbReference type="ChEBI" id="CHEBI:136877"/>
    </reaction>
</comment>
<comment type="caution">
    <text evidence="3">The sequence shown here is derived from an EMBL/GenBank/DDBJ whole genome shotgun (WGS) entry which is preliminary data.</text>
</comment>
<accession>A0A1F6LM54</accession>
<dbReference type="InterPro" id="IPR036873">
    <property type="entry name" value="Rhodanese-like_dom_sf"/>
</dbReference>
<dbReference type="PROSITE" id="PS50206">
    <property type="entry name" value="RHODANESE_3"/>
    <property type="match status" value="1"/>
</dbReference>
<dbReference type="GO" id="GO:0016705">
    <property type="term" value="F:oxidoreductase activity, acting on paired donors, with incorporation or reduction of molecular oxygen"/>
    <property type="evidence" value="ECO:0007669"/>
    <property type="project" value="UniProtKB-UniRule"/>
</dbReference>
<evidence type="ECO:0000313" key="3">
    <source>
        <dbReference type="EMBL" id="OGH60468.1"/>
    </source>
</evidence>
<reference evidence="3 4" key="1">
    <citation type="journal article" date="2016" name="Nat. Commun.">
        <title>Thousands of microbial genomes shed light on interconnected biogeochemical processes in an aquifer system.</title>
        <authorList>
            <person name="Anantharaman K."/>
            <person name="Brown C.T."/>
            <person name="Hug L.A."/>
            <person name="Sharon I."/>
            <person name="Castelle C.J."/>
            <person name="Probst A.J."/>
            <person name="Thomas B.C."/>
            <person name="Singh A."/>
            <person name="Wilkins M.J."/>
            <person name="Karaoz U."/>
            <person name="Brodie E.L."/>
            <person name="Williams K.H."/>
            <person name="Hubbard S.S."/>
            <person name="Banfield J.F."/>
        </authorList>
    </citation>
    <scope>NUCLEOTIDE SEQUENCE [LARGE SCALE GENOMIC DNA]</scope>
</reference>
<keyword evidence="1" id="KW-0560">Oxidoreductase</keyword>